<organism evidence="1 2">
    <name type="scientific">Candidatus Lloydbacteria bacterium RIFCSPHIGHO2_02_FULL_54_17</name>
    <dbReference type="NCBI Taxonomy" id="1798664"/>
    <lineage>
        <taxon>Bacteria</taxon>
        <taxon>Candidatus Lloydiibacteriota</taxon>
    </lineage>
</organism>
<sequence>MRKLLAKLFSGSATKERGKAAKIQHDLTQEEVDQLVRRDALASAHAPAATVERGIELGATHGVLEEIRLSTLNTGRVEASEKIASLMGEPLSKDDLEILLKANIRGDGTWRNVEYLLTKLGRSLSEEELDRVASELILGRDLSGHFVLKNQFPVPDYLGDAMITKAIAVDDAHLALNVARNGASPKMQVAAVEFALAKDYPLFDMNMPALEALPNELIERVLAASVESGHFPTVYWLASHLDRTLTRTEDETMVAFHMVRGDVSSVLYLLKRVKRKLLQKEWDTVTAIFVEKSPLENVDRIAELEKQSGFAFSKTSLEVLIRRYVDTGRVGDAQKLSARRK</sequence>
<evidence type="ECO:0000313" key="1">
    <source>
        <dbReference type="EMBL" id="OGZ10932.1"/>
    </source>
</evidence>
<protein>
    <submittedName>
        <fullName evidence="1">Uncharacterized protein</fullName>
    </submittedName>
</protein>
<evidence type="ECO:0000313" key="2">
    <source>
        <dbReference type="Proteomes" id="UP000178636"/>
    </source>
</evidence>
<gene>
    <name evidence="1" type="ORF">A3C93_02710</name>
</gene>
<dbReference type="AlphaFoldDB" id="A0A1G2DBU0"/>
<reference evidence="1 2" key="1">
    <citation type="journal article" date="2016" name="Nat. Commun.">
        <title>Thousands of microbial genomes shed light on interconnected biogeochemical processes in an aquifer system.</title>
        <authorList>
            <person name="Anantharaman K."/>
            <person name="Brown C.T."/>
            <person name="Hug L.A."/>
            <person name="Sharon I."/>
            <person name="Castelle C.J."/>
            <person name="Probst A.J."/>
            <person name="Thomas B.C."/>
            <person name="Singh A."/>
            <person name="Wilkins M.J."/>
            <person name="Karaoz U."/>
            <person name="Brodie E.L."/>
            <person name="Williams K.H."/>
            <person name="Hubbard S.S."/>
            <person name="Banfield J.F."/>
        </authorList>
    </citation>
    <scope>NUCLEOTIDE SEQUENCE [LARGE SCALE GENOMIC DNA]</scope>
</reference>
<comment type="caution">
    <text evidence="1">The sequence shown here is derived from an EMBL/GenBank/DDBJ whole genome shotgun (WGS) entry which is preliminary data.</text>
</comment>
<proteinExistence type="predicted"/>
<dbReference type="EMBL" id="MHLO01000043">
    <property type="protein sequence ID" value="OGZ10932.1"/>
    <property type="molecule type" value="Genomic_DNA"/>
</dbReference>
<name>A0A1G2DBU0_9BACT</name>
<accession>A0A1G2DBU0</accession>
<dbReference type="Proteomes" id="UP000178636">
    <property type="component" value="Unassembled WGS sequence"/>
</dbReference>